<dbReference type="RefSeq" id="WP_182832483.1">
    <property type="nucleotide sequence ID" value="NZ_JACJFN010000001.1"/>
</dbReference>
<feature type="region of interest" description="Disordered" evidence="3">
    <location>
        <begin position="53"/>
        <end position="79"/>
    </location>
</feature>
<proteinExistence type="inferred from homology"/>
<dbReference type="SUPFAM" id="SSF53474">
    <property type="entry name" value="alpha/beta-Hydrolases"/>
    <property type="match status" value="1"/>
</dbReference>
<feature type="domain" description="BD-FAE-like" evidence="5">
    <location>
        <begin position="106"/>
        <end position="233"/>
    </location>
</feature>
<evidence type="ECO:0000256" key="1">
    <source>
        <dbReference type="ARBA" id="ARBA00010515"/>
    </source>
</evidence>
<dbReference type="PANTHER" id="PTHR48081">
    <property type="entry name" value="AB HYDROLASE SUPERFAMILY PROTEIN C4A8.06C"/>
    <property type="match status" value="1"/>
</dbReference>
<reference evidence="6 7" key="1">
    <citation type="submission" date="2020-08" db="EMBL/GenBank/DDBJ databases">
        <authorList>
            <person name="Kim C.M."/>
        </authorList>
    </citation>
    <scope>NUCLEOTIDE SEQUENCE [LARGE SCALE GENOMIC DNA]</scope>
    <source>
        <strain evidence="6 7">SR9</strain>
    </source>
</reference>
<sequence length="375" mass="40428">MTHTALHASPPLRRAAGVALITLLSATLATPSSHAASDTSQRLRELLEERLNRDTADSPPPAEAPSVSSSSSSTLPTSTPPFTLDGDNAYFVKNAAYGADARHRFDIFLPKSAYNSKTRTPLAIFIHGGGFSSGAKEDAYSSSNQKLIKALLAKGAAFASINYPLISKSGETVGLIKSLRGAQRALQYLKQDTRYNIDPQRVVLLGSSAGASIALWLAFHDDMANLSSADPVEQQSTRVRGAAASQTQSTLDVVGWERVFAEYNWSVEDMGSSAPNFYGVRSSADLYRSSTVAYRQEVDFLNMMDAADPEIWVATDGVPVRAPTITGILYHHPYHARTLRDQARAVGLKAGVIVPALKIATTEESLTNFILRKLN</sequence>
<keyword evidence="4" id="KW-0732">Signal</keyword>
<dbReference type="InterPro" id="IPR049492">
    <property type="entry name" value="BD-FAE-like_dom"/>
</dbReference>
<dbReference type="Gene3D" id="3.40.50.1820">
    <property type="entry name" value="alpha/beta hydrolase"/>
    <property type="match status" value="1"/>
</dbReference>
<gene>
    <name evidence="6" type="ORF">H3H45_04275</name>
</gene>
<feature type="compositionally biased region" description="Low complexity" evidence="3">
    <location>
        <begin position="64"/>
        <end position="79"/>
    </location>
</feature>
<keyword evidence="2 6" id="KW-0378">Hydrolase</keyword>
<evidence type="ECO:0000256" key="4">
    <source>
        <dbReference type="SAM" id="SignalP"/>
    </source>
</evidence>
<protein>
    <submittedName>
        <fullName evidence="6">Alpha/beta hydrolase</fullName>
    </submittedName>
</protein>
<organism evidence="6 7">
    <name type="scientific">Aquipseudomonas guryensis</name>
    <dbReference type="NCBI Taxonomy" id="2759165"/>
    <lineage>
        <taxon>Bacteria</taxon>
        <taxon>Pseudomonadati</taxon>
        <taxon>Pseudomonadota</taxon>
        <taxon>Gammaproteobacteria</taxon>
        <taxon>Pseudomonadales</taxon>
        <taxon>Pseudomonadaceae</taxon>
        <taxon>Aquipseudomonas</taxon>
    </lineage>
</organism>
<feature type="chain" id="PRO_5031100524" evidence="4">
    <location>
        <begin position="36"/>
        <end position="375"/>
    </location>
</feature>
<feature type="signal peptide" evidence="4">
    <location>
        <begin position="1"/>
        <end position="35"/>
    </location>
</feature>
<evidence type="ECO:0000259" key="5">
    <source>
        <dbReference type="Pfam" id="PF20434"/>
    </source>
</evidence>
<dbReference type="AlphaFoldDB" id="A0A7W4H3M5"/>
<evidence type="ECO:0000313" key="7">
    <source>
        <dbReference type="Proteomes" id="UP000581189"/>
    </source>
</evidence>
<name>A0A7W4H3M5_9GAMM</name>
<comment type="caution">
    <text evidence="6">The sequence shown here is derived from an EMBL/GenBank/DDBJ whole genome shotgun (WGS) entry which is preliminary data.</text>
</comment>
<keyword evidence="7" id="KW-1185">Reference proteome</keyword>
<evidence type="ECO:0000313" key="6">
    <source>
        <dbReference type="EMBL" id="MBB1518442.1"/>
    </source>
</evidence>
<dbReference type="GO" id="GO:0004806">
    <property type="term" value="F:triacylglycerol lipase activity"/>
    <property type="evidence" value="ECO:0007669"/>
    <property type="project" value="TreeGrafter"/>
</dbReference>
<comment type="similarity">
    <text evidence="1">Belongs to the 'GDXG' lipolytic enzyme family.</text>
</comment>
<dbReference type="Pfam" id="PF20434">
    <property type="entry name" value="BD-FAE"/>
    <property type="match status" value="1"/>
</dbReference>
<accession>A0A7W4H3M5</accession>
<evidence type="ECO:0000256" key="2">
    <source>
        <dbReference type="ARBA" id="ARBA00022801"/>
    </source>
</evidence>
<evidence type="ECO:0000256" key="3">
    <source>
        <dbReference type="SAM" id="MobiDB-lite"/>
    </source>
</evidence>
<dbReference type="InterPro" id="IPR050300">
    <property type="entry name" value="GDXG_lipolytic_enzyme"/>
</dbReference>
<dbReference type="EMBL" id="JACJFN010000001">
    <property type="protein sequence ID" value="MBB1518442.1"/>
    <property type="molecule type" value="Genomic_DNA"/>
</dbReference>
<dbReference type="Proteomes" id="UP000581189">
    <property type="component" value="Unassembled WGS sequence"/>
</dbReference>
<dbReference type="InterPro" id="IPR029058">
    <property type="entry name" value="AB_hydrolase_fold"/>
</dbReference>
<dbReference type="PANTHER" id="PTHR48081:SF30">
    <property type="entry name" value="ACETYL-HYDROLASE LIPR-RELATED"/>
    <property type="match status" value="1"/>
</dbReference>